<reference evidence="2" key="1">
    <citation type="journal article" date="2022" name="bioRxiv">
        <title>Sequencing and chromosome-scale assembly of the giantPleurodeles waltlgenome.</title>
        <authorList>
            <person name="Brown T."/>
            <person name="Elewa A."/>
            <person name="Iarovenko S."/>
            <person name="Subramanian E."/>
            <person name="Araus A.J."/>
            <person name="Petzold A."/>
            <person name="Susuki M."/>
            <person name="Suzuki K.-i.T."/>
            <person name="Hayashi T."/>
            <person name="Toyoda A."/>
            <person name="Oliveira C."/>
            <person name="Osipova E."/>
            <person name="Leigh N.D."/>
            <person name="Simon A."/>
            <person name="Yun M.H."/>
        </authorList>
    </citation>
    <scope>NUCLEOTIDE SEQUENCE</scope>
    <source>
        <strain evidence="2">20211129_DDA</strain>
        <tissue evidence="2">Liver</tissue>
    </source>
</reference>
<dbReference type="Proteomes" id="UP001066276">
    <property type="component" value="Chromosome 1_2"/>
</dbReference>
<evidence type="ECO:0000313" key="2">
    <source>
        <dbReference type="EMBL" id="KAJ1207218.1"/>
    </source>
</evidence>
<evidence type="ECO:0000256" key="1">
    <source>
        <dbReference type="SAM" id="MobiDB-lite"/>
    </source>
</evidence>
<proteinExistence type="predicted"/>
<sequence>MKTRLPHAPVAAAHEDHLQRFAAPRRGSYLYLGGLPPRLGTSPRSDAASPGSGVVLVVGPRQRGEGLSPFN</sequence>
<keyword evidence="3" id="KW-1185">Reference proteome</keyword>
<dbReference type="EMBL" id="JANPWB010000002">
    <property type="protein sequence ID" value="KAJ1207218.1"/>
    <property type="molecule type" value="Genomic_DNA"/>
</dbReference>
<dbReference type="AlphaFoldDB" id="A0AAV7W3Q7"/>
<accession>A0AAV7W3Q7</accession>
<organism evidence="2 3">
    <name type="scientific">Pleurodeles waltl</name>
    <name type="common">Iberian ribbed newt</name>
    <dbReference type="NCBI Taxonomy" id="8319"/>
    <lineage>
        <taxon>Eukaryota</taxon>
        <taxon>Metazoa</taxon>
        <taxon>Chordata</taxon>
        <taxon>Craniata</taxon>
        <taxon>Vertebrata</taxon>
        <taxon>Euteleostomi</taxon>
        <taxon>Amphibia</taxon>
        <taxon>Batrachia</taxon>
        <taxon>Caudata</taxon>
        <taxon>Salamandroidea</taxon>
        <taxon>Salamandridae</taxon>
        <taxon>Pleurodelinae</taxon>
        <taxon>Pleurodeles</taxon>
    </lineage>
</organism>
<gene>
    <name evidence="2" type="ORF">NDU88_002610</name>
</gene>
<name>A0AAV7W3Q7_PLEWA</name>
<comment type="caution">
    <text evidence="2">The sequence shown here is derived from an EMBL/GenBank/DDBJ whole genome shotgun (WGS) entry which is preliminary data.</text>
</comment>
<protein>
    <submittedName>
        <fullName evidence="2">Uncharacterized protein</fullName>
    </submittedName>
</protein>
<evidence type="ECO:0000313" key="3">
    <source>
        <dbReference type="Proteomes" id="UP001066276"/>
    </source>
</evidence>
<feature type="region of interest" description="Disordered" evidence="1">
    <location>
        <begin position="34"/>
        <end position="53"/>
    </location>
</feature>